<feature type="compositionally biased region" description="Low complexity" evidence="1">
    <location>
        <begin position="1"/>
        <end position="18"/>
    </location>
</feature>
<comment type="caution">
    <text evidence="2">The sequence shown here is derived from an EMBL/GenBank/DDBJ whole genome shotgun (WGS) entry which is preliminary data.</text>
</comment>
<evidence type="ECO:0000313" key="3">
    <source>
        <dbReference type="Proteomes" id="UP001209570"/>
    </source>
</evidence>
<gene>
    <name evidence="2" type="ORF">P43SY_001264</name>
</gene>
<sequence>MNPVTPLRRASPRRSSPPQRTPERRGVSPLSRLQSSPYQRRSPRLEEQTRAQVVIAQPQVIADQPQALISSHDPLIKLTVDVRLKDTVNQRLTSSGRMGTHKIYADTWDDVKSKLWSIVQVELKPLAIPTGKPPVWKVDEQEPTIDLFEKYTSMRINAKVLDPWGSAKDRRYLTRNEQETILLSVYKYGNEISTVAQFTDFEEQCIHPVETDRGGAANEAVHQSLITALKEKWGAILTAQELSWRLWAGSIVKKPRTQHEREIAKPPPSNMVNQFRWTANSSDEHMQRVQRSVKMAKKVVQGMQSKVQMFSQSVQVLQSAIASMNEMLENQLEVIVALGEDVAIAPDTTEVSSALTAIPNQDDIDHE</sequence>
<dbReference type="AlphaFoldDB" id="A0AAD5LX79"/>
<feature type="region of interest" description="Disordered" evidence="1">
    <location>
        <begin position="1"/>
        <end position="47"/>
    </location>
</feature>
<organism evidence="2 3">
    <name type="scientific">Pythium insidiosum</name>
    <name type="common">Pythiosis disease agent</name>
    <dbReference type="NCBI Taxonomy" id="114742"/>
    <lineage>
        <taxon>Eukaryota</taxon>
        <taxon>Sar</taxon>
        <taxon>Stramenopiles</taxon>
        <taxon>Oomycota</taxon>
        <taxon>Peronosporomycetes</taxon>
        <taxon>Pythiales</taxon>
        <taxon>Pythiaceae</taxon>
        <taxon>Pythium</taxon>
    </lineage>
</organism>
<keyword evidence="3" id="KW-1185">Reference proteome</keyword>
<dbReference type="EMBL" id="JAKCXM010000370">
    <property type="protein sequence ID" value="KAJ0394993.1"/>
    <property type="molecule type" value="Genomic_DNA"/>
</dbReference>
<dbReference type="Proteomes" id="UP001209570">
    <property type="component" value="Unassembled WGS sequence"/>
</dbReference>
<name>A0AAD5LX79_PYTIN</name>
<reference evidence="2" key="1">
    <citation type="submission" date="2021-12" db="EMBL/GenBank/DDBJ databases">
        <title>Prjna785345.</title>
        <authorList>
            <person name="Rujirawat T."/>
            <person name="Krajaejun T."/>
        </authorList>
    </citation>
    <scope>NUCLEOTIDE SEQUENCE</scope>
    <source>
        <strain evidence="2">Pi057C3</strain>
    </source>
</reference>
<proteinExistence type="predicted"/>
<evidence type="ECO:0000313" key="2">
    <source>
        <dbReference type="EMBL" id="KAJ0394993.1"/>
    </source>
</evidence>
<protein>
    <submittedName>
        <fullName evidence="2">Uncharacterized protein</fullName>
    </submittedName>
</protein>
<accession>A0AAD5LX79</accession>
<evidence type="ECO:0000256" key="1">
    <source>
        <dbReference type="SAM" id="MobiDB-lite"/>
    </source>
</evidence>